<sequence>DFKARPATAASVDWDNIEPWLTLNEEHTSVDIKAIIQEITSRAGWVPGNSLVVFLDSKIKNSRMRIGWSYDRLLAMAPQLEVTYAPSEYVVTIDSDPIKGVPVTIVMVLWRTKTPL</sequence>
<reference evidence="1" key="1">
    <citation type="journal article" date="2014" name="Front. Microbiol.">
        <title>High frequency of phylogenetically diverse reductive dehalogenase-homologous genes in deep subseafloor sedimentary metagenomes.</title>
        <authorList>
            <person name="Kawai M."/>
            <person name="Futagami T."/>
            <person name="Toyoda A."/>
            <person name="Takaki Y."/>
            <person name="Nishi S."/>
            <person name="Hori S."/>
            <person name="Arai W."/>
            <person name="Tsubouchi T."/>
            <person name="Morono Y."/>
            <person name="Uchiyama I."/>
            <person name="Ito T."/>
            <person name="Fujiyama A."/>
            <person name="Inagaki F."/>
            <person name="Takami H."/>
        </authorList>
    </citation>
    <scope>NUCLEOTIDE SEQUENCE</scope>
    <source>
        <strain evidence="1">Expedition CK06-06</strain>
    </source>
</reference>
<feature type="non-terminal residue" evidence="1">
    <location>
        <position position="1"/>
    </location>
</feature>
<comment type="caution">
    <text evidence="1">The sequence shown here is derived from an EMBL/GenBank/DDBJ whole genome shotgun (WGS) entry which is preliminary data.</text>
</comment>
<dbReference type="AlphaFoldDB" id="X1NBB2"/>
<accession>X1NBB2</accession>
<organism evidence="1">
    <name type="scientific">marine sediment metagenome</name>
    <dbReference type="NCBI Taxonomy" id="412755"/>
    <lineage>
        <taxon>unclassified sequences</taxon>
        <taxon>metagenomes</taxon>
        <taxon>ecological metagenomes</taxon>
    </lineage>
</organism>
<name>X1NBB2_9ZZZZ</name>
<proteinExistence type="predicted"/>
<evidence type="ECO:0000313" key="1">
    <source>
        <dbReference type="EMBL" id="GAI15939.1"/>
    </source>
</evidence>
<dbReference type="EMBL" id="BARV01004154">
    <property type="protein sequence ID" value="GAI15939.1"/>
    <property type="molecule type" value="Genomic_DNA"/>
</dbReference>
<gene>
    <name evidence="1" type="ORF">S06H3_09426</name>
</gene>
<protein>
    <submittedName>
        <fullName evidence="1">Uncharacterized protein</fullName>
    </submittedName>
</protein>